<gene>
    <name evidence="2" type="ORF">SAMN04489765_1007</name>
</gene>
<evidence type="ECO:0000313" key="3">
    <source>
        <dbReference type="Proteomes" id="UP000183053"/>
    </source>
</evidence>
<dbReference type="PANTHER" id="PTHR36451">
    <property type="entry name" value="PAPS-DEPENDENT SULFOTRANSFERASE STF3"/>
    <property type="match status" value="1"/>
</dbReference>
<feature type="compositionally biased region" description="Low complexity" evidence="1">
    <location>
        <begin position="243"/>
        <end position="264"/>
    </location>
</feature>
<keyword evidence="3" id="KW-1185">Reference proteome</keyword>
<dbReference type="EMBL" id="FNLF01000002">
    <property type="protein sequence ID" value="SDQ58898.1"/>
    <property type="molecule type" value="Genomic_DNA"/>
</dbReference>
<dbReference type="PRINTS" id="PR00080">
    <property type="entry name" value="SDRFAMILY"/>
</dbReference>
<dbReference type="Proteomes" id="UP000183053">
    <property type="component" value="Unassembled WGS sequence"/>
</dbReference>
<dbReference type="SUPFAM" id="SSF51735">
    <property type="entry name" value="NAD(P)-binding Rossmann-fold domains"/>
    <property type="match status" value="1"/>
</dbReference>
<dbReference type="SUPFAM" id="SSF52540">
    <property type="entry name" value="P-loop containing nucleoside triphosphate hydrolases"/>
    <property type="match status" value="1"/>
</dbReference>
<dbReference type="Pfam" id="PF13561">
    <property type="entry name" value="adh_short_C2"/>
    <property type="match status" value="1"/>
</dbReference>
<dbReference type="PRINTS" id="PR00081">
    <property type="entry name" value="GDHRDH"/>
</dbReference>
<name>A0A1H1C3V1_9ACTN</name>
<evidence type="ECO:0000313" key="2">
    <source>
        <dbReference type="EMBL" id="SDQ58898.1"/>
    </source>
</evidence>
<dbReference type="InterPro" id="IPR036291">
    <property type="entry name" value="NAD(P)-bd_dom_sf"/>
</dbReference>
<dbReference type="InterPro" id="IPR027417">
    <property type="entry name" value="P-loop_NTPase"/>
</dbReference>
<dbReference type="Gene3D" id="3.40.50.720">
    <property type="entry name" value="NAD(P)-binding Rossmann-like Domain"/>
    <property type="match status" value="1"/>
</dbReference>
<dbReference type="InterPro" id="IPR052736">
    <property type="entry name" value="Stf3_sulfotransferase"/>
</dbReference>
<dbReference type="NCBIfam" id="NF005909">
    <property type="entry name" value="PRK07890.1"/>
    <property type="match status" value="1"/>
</dbReference>
<organism evidence="2 3">
    <name type="scientific">Tsukamurella pulmonis</name>
    <dbReference type="NCBI Taxonomy" id="47312"/>
    <lineage>
        <taxon>Bacteria</taxon>
        <taxon>Bacillati</taxon>
        <taxon>Actinomycetota</taxon>
        <taxon>Actinomycetes</taxon>
        <taxon>Mycobacteriales</taxon>
        <taxon>Tsukamurellaceae</taxon>
        <taxon>Tsukamurella</taxon>
    </lineage>
</organism>
<dbReference type="AlphaFoldDB" id="A0A1H1C3V1"/>
<feature type="region of interest" description="Disordered" evidence="1">
    <location>
        <begin position="243"/>
        <end position="266"/>
    </location>
</feature>
<dbReference type="PANTHER" id="PTHR36451:SF1">
    <property type="entry name" value="OMEGA-HYDROXY-BETA-DIHYDROMENAQUINONE-9 SULFOTRANSFERASE STF3"/>
    <property type="match status" value="1"/>
</dbReference>
<protein>
    <submittedName>
        <fullName evidence="2">NAD(P)-dependent dehydrogenase, short-chain alcohol dehydrogenase family</fullName>
    </submittedName>
</protein>
<reference evidence="3" key="1">
    <citation type="submission" date="2016-10" db="EMBL/GenBank/DDBJ databases">
        <authorList>
            <person name="Varghese N."/>
            <person name="Submissions S."/>
        </authorList>
    </citation>
    <scope>NUCLEOTIDE SEQUENCE [LARGE SCALE GENOMIC DNA]</scope>
    <source>
        <strain evidence="3">DSM 44142</strain>
    </source>
</reference>
<dbReference type="CDD" id="cd05233">
    <property type="entry name" value="SDR_c"/>
    <property type="match status" value="1"/>
</dbReference>
<dbReference type="STRING" id="47312.SAMN04489765_1007"/>
<dbReference type="InterPro" id="IPR002347">
    <property type="entry name" value="SDR_fam"/>
</dbReference>
<dbReference type="Pfam" id="PF13469">
    <property type="entry name" value="Sulfotransfer_3"/>
    <property type="match status" value="1"/>
</dbReference>
<evidence type="ECO:0000256" key="1">
    <source>
        <dbReference type="SAM" id="MobiDB-lite"/>
    </source>
</evidence>
<proteinExistence type="predicted"/>
<accession>A0A1H1C3V1</accession>
<sequence>MPGLGLDGRVVVIAGAGPALGAVLAERFADEGARVVLVARNAERIEAMAAEIDGAVAIPADITDEGSLAALATQVRERFGRVDAVINNAFTYPSMQRLVKTDPAHILQSVDLMALGALRTVLAFREALAAADGGGAVVNVNSMVIRHSDLRYGGYKAGKTAQLALAQSLATELGPEGIRINSVVPGWIWGDTLKAYFEYRASTKGVTVAEDYADAAKNSDLRRLPTEDEVASAVLFLASPARPASPARRSTSTAESSMSETTTSVGTVDDLHESAMRRTGLSDFGDPSDGYREALQVLLDSYREEAALTELGSKLSRVFLRGALSARLISEAAFAANPGHADVTVDRPMFVTGLPRSGTTALHRLLDADPGNQGLQMWLAEVPQPRPPRATWAENPVYTLLDEQYAQHHTEHPEFMGLHYMSASEVEECWQLLRQSVHSVSYECLAHVPSYAAWLAEQDWTPAYRRHKRNLQLIGMNDPGKRWVLKNPSHLFALDAVLEVYPDALIVQCHRPAETIIASVCSLAQHATEGWSTAFTGATIGADQLDTWARGLDAFDEARARHTAAGRGDQFVDVDYRDLVADPLGTVGDIYGSFGLELTDEARQAMSAMHDASRSGARRPNHTYSLEDYGLTEATVRARFD</sequence>
<dbReference type="Gene3D" id="3.40.50.300">
    <property type="entry name" value="P-loop containing nucleotide triphosphate hydrolases"/>
    <property type="match status" value="1"/>
</dbReference>